<protein>
    <recommendedName>
        <fullName evidence="1">Importin N-terminal domain-containing protein</fullName>
    </recommendedName>
</protein>
<evidence type="ECO:0000313" key="3">
    <source>
        <dbReference type="Proteomes" id="UP001470230"/>
    </source>
</evidence>
<keyword evidence="3" id="KW-1185">Reference proteome</keyword>
<proteinExistence type="predicted"/>
<evidence type="ECO:0000259" key="1">
    <source>
        <dbReference type="PROSITE" id="PS50166"/>
    </source>
</evidence>
<dbReference type="PROSITE" id="PS50166">
    <property type="entry name" value="IMPORTIN_B_NT"/>
    <property type="match status" value="1"/>
</dbReference>
<dbReference type="InterPro" id="IPR011989">
    <property type="entry name" value="ARM-like"/>
</dbReference>
<comment type="caution">
    <text evidence="2">The sequence shown here is derived from an EMBL/GenBank/DDBJ whole genome shotgun (WGS) entry which is preliminary data.</text>
</comment>
<evidence type="ECO:0000313" key="2">
    <source>
        <dbReference type="EMBL" id="KAK8896836.1"/>
    </source>
</evidence>
<reference evidence="2 3" key="1">
    <citation type="submission" date="2024-04" db="EMBL/GenBank/DDBJ databases">
        <title>Tritrichomonas musculus Genome.</title>
        <authorList>
            <person name="Alves-Ferreira E."/>
            <person name="Grigg M."/>
            <person name="Lorenzi H."/>
            <person name="Galac M."/>
        </authorList>
    </citation>
    <scope>NUCLEOTIDE SEQUENCE [LARGE SCALE GENOMIC DNA]</scope>
    <source>
        <strain evidence="2 3">EAF2021</strain>
    </source>
</reference>
<sequence>MDFSPELFSAALSNLYSGQNVDYEVMKQSESYVMSVRDQPEGILLFLQLILNLNNEEQDSIRKGAIVNLLSIVNKKWNQLEPQVQEKARELILQVIQMQLTFNELSMMADICADIFRYMGFWNEIIRLICVSFQESDLQLTMLFLKKIYPVMHEQIVVQMNPAFKNMALIGLQSQDLETRLNSVRLHILIGEKTKDSSSVLPAIQYLIPELSKSPQYLINNQNTKLFSELWQFVSKILAIKNDDGSIITEFWQAANPIISENSLNADQRRLVLTQFEPVISKMPIEMLIGMLSILIILAIQYVTQEMELLPEDYLTFLDVSLAKRTKEVFQFVKGKIIELISKYQSPDPDYPSFIVSLSLLLSMMRNSPDQMMNEIDLVKNSLNLAFQTNNELVLCTALLIVDILNEHFYESEMTDHSVSLMQQVMPLLISQSDQIRRFAANAFLTLCEMCDSEVEGLFNHLWSFKTQNLIKKDSYDDYLSILSKVISLSNDVSDDIQNEVLKFVEEILFSTDESFIPEKSVSLSVLSSLFTKNSSLLPGLLPNIVPILNTLLTYNEDPRVIGQALIFLTNLAKSYRSDVLEFVRNYFPLLTNMISGNSIDDEKVHLTAMNTASSIIKFCNDTTLVQPMIDEIMQLFKFSDMNTMIEVCINISYMSKGLLAVKSEAVKPIYEALIGIVKEKEDDDLLTSCFEALSKLYKRCRPLNSEFFDQNTHQLIDLILAGQIKYLNDDPEALFDLQYEMSSYLLSFIDVYLRVNPPDANKVYSILFKWMSKADEEVVANIIGAVTEPLKMTDIDSQILSAIIQYLMSISGQIAAVRLRNNVAYFLSAFIKKFPDQVQIVSQFIPALDQWWLEGKGKTMGYQACLSNIAVLYLRLLEAGAQIPIETVSNAIEAFPPADVTETENMAVAILNIFLKMQENQQLIQGIIVNTCVSFSELLTMPSTSKNLKKLTPETFSQIQQLFRTIVSGNENAKNQLMQKYQNNSEKQKILSQYF</sequence>
<name>A0ABR2L1I9_9EUKA</name>
<dbReference type="Proteomes" id="UP001470230">
    <property type="component" value="Unassembled WGS sequence"/>
</dbReference>
<accession>A0ABR2L1I9</accession>
<dbReference type="EMBL" id="JAPFFF010000002">
    <property type="protein sequence ID" value="KAK8896836.1"/>
    <property type="molecule type" value="Genomic_DNA"/>
</dbReference>
<dbReference type="InterPro" id="IPR016024">
    <property type="entry name" value="ARM-type_fold"/>
</dbReference>
<feature type="domain" description="Importin N-terminal" evidence="1">
    <location>
        <begin position="29"/>
        <end position="98"/>
    </location>
</feature>
<organism evidence="2 3">
    <name type="scientific">Tritrichomonas musculus</name>
    <dbReference type="NCBI Taxonomy" id="1915356"/>
    <lineage>
        <taxon>Eukaryota</taxon>
        <taxon>Metamonada</taxon>
        <taxon>Parabasalia</taxon>
        <taxon>Tritrichomonadida</taxon>
        <taxon>Tritrichomonadidae</taxon>
        <taxon>Tritrichomonas</taxon>
    </lineage>
</organism>
<dbReference type="Gene3D" id="1.25.10.10">
    <property type="entry name" value="Leucine-rich Repeat Variant"/>
    <property type="match status" value="2"/>
</dbReference>
<dbReference type="InterPro" id="IPR001494">
    <property type="entry name" value="Importin-beta_N"/>
</dbReference>
<dbReference type="SUPFAM" id="SSF48371">
    <property type="entry name" value="ARM repeat"/>
    <property type="match status" value="1"/>
</dbReference>
<gene>
    <name evidence="2" type="ORF">M9Y10_014760</name>
</gene>